<dbReference type="RefSeq" id="WP_092058008.1">
    <property type="nucleotide sequence ID" value="NZ_FOJJ01000038.1"/>
</dbReference>
<evidence type="ECO:0000313" key="1">
    <source>
        <dbReference type="EMBL" id="TRO81275.1"/>
    </source>
</evidence>
<proteinExistence type="predicted"/>
<protein>
    <submittedName>
        <fullName evidence="1">DUF3467 domain-containing protein</fullName>
    </submittedName>
</protein>
<dbReference type="OrthoDB" id="9813817at2"/>
<gene>
    <name evidence="1" type="ORF">FL622_10250</name>
</gene>
<evidence type="ECO:0000313" key="2">
    <source>
        <dbReference type="Proteomes" id="UP000317155"/>
    </source>
</evidence>
<dbReference type="Pfam" id="PF11950">
    <property type="entry name" value="DUF3467"/>
    <property type="match status" value="1"/>
</dbReference>
<reference evidence="1 2" key="1">
    <citation type="submission" date="2019-07" db="EMBL/GenBank/DDBJ databases">
        <title>Insights of Desulfuromonas acetexigens electromicrobiology.</title>
        <authorList>
            <person name="Katuri K."/>
            <person name="Sapireddy V."/>
            <person name="Shaw D.R."/>
            <person name="Saikaly P."/>
        </authorList>
    </citation>
    <scope>NUCLEOTIDE SEQUENCE [LARGE SCALE GENOMIC DNA]</scope>
    <source>
        <strain evidence="1 2">2873</strain>
    </source>
</reference>
<sequence length="97" mass="10792">MSQEEKEQQPKLEIQLDDEIAQGVYANLALVHHNETEFTLDFIYVQPQGRRAKVRSRVILAPAQAEGLLRALQQNLAVAGGKAEASKTSVAPDDHYH</sequence>
<comment type="caution">
    <text evidence="1">The sequence shown here is derived from an EMBL/GenBank/DDBJ whole genome shotgun (WGS) entry which is preliminary data.</text>
</comment>
<dbReference type="EMBL" id="VJVV01000006">
    <property type="protein sequence ID" value="TRO81275.1"/>
    <property type="molecule type" value="Genomic_DNA"/>
</dbReference>
<dbReference type="AlphaFoldDB" id="A0A550JDI5"/>
<organism evidence="1 2">
    <name type="scientific">Trichloromonas acetexigens</name>
    <dbReference type="NCBI Taxonomy" id="38815"/>
    <lineage>
        <taxon>Bacteria</taxon>
        <taxon>Pseudomonadati</taxon>
        <taxon>Thermodesulfobacteriota</taxon>
        <taxon>Desulfuromonadia</taxon>
        <taxon>Desulfuromonadales</taxon>
        <taxon>Trichloromonadaceae</taxon>
        <taxon>Trichloromonas</taxon>
    </lineage>
</organism>
<keyword evidence="2" id="KW-1185">Reference proteome</keyword>
<dbReference type="InterPro" id="IPR021857">
    <property type="entry name" value="DUF3467"/>
</dbReference>
<dbReference type="Proteomes" id="UP000317155">
    <property type="component" value="Unassembled WGS sequence"/>
</dbReference>
<accession>A0A550JDI5</accession>
<name>A0A550JDI5_9BACT</name>